<feature type="transmembrane region" description="Helical" evidence="7">
    <location>
        <begin position="104"/>
        <end position="125"/>
    </location>
</feature>
<feature type="transmembrane region" description="Helical" evidence="7">
    <location>
        <begin position="137"/>
        <end position="162"/>
    </location>
</feature>
<organism evidence="9 10">
    <name type="scientific">Bacillus songklensis</name>
    <dbReference type="NCBI Taxonomy" id="1069116"/>
    <lineage>
        <taxon>Bacteria</taxon>
        <taxon>Bacillati</taxon>
        <taxon>Bacillota</taxon>
        <taxon>Bacilli</taxon>
        <taxon>Bacillales</taxon>
        <taxon>Bacillaceae</taxon>
        <taxon>Bacillus</taxon>
    </lineage>
</organism>
<dbReference type="PRINTS" id="PR01036">
    <property type="entry name" value="TCRTETB"/>
</dbReference>
<dbReference type="InterPro" id="IPR020846">
    <property type="entry name" value="MFS_dom"/>
</dbReference>
<dbReference type="PANTHER" id="PTHR43124:SF3">
    <property type="entry name" value="CHLORAMPHENICOL EFFLUX PUMP RV0191"/>
    <property type="match status" value="1"/>
</dbReference>
<feature type="transmembrane region" description="Helical" evidence="7">
    <location>
        <begin position="47"/>
        <end position="67"/>
    </location>
</feature>
<accession>A0ABV8B9F6</accession>
<feature type="transmembrane region" description="Helical" evidence="7">
    <location>
        <begin position="208"/>
        <end position="228"/>
    </location>
</feature>
<dbReference type="InterPro" id="IPR036259">
    <property type="entry name" value="MFS_trans_sf"/>
</dbReference>
<keyword evidence="2" id="KW-0813">Transport</keyword>
<dbReference type="Gene3D" id="1.20.1250.20">
    <property type="entry name" value="MFS general substrate transporter like domains"/>
    <property type="match status" value="1"/>
</dbReference>
<sequence>MNENSKQNAGKSLLFFLSICAFFVGLDSLVVAPLIPEMMAATSISTSKGGLLITAYALFYGLFAPLFGPISDRWGRKKMIITGMLVFALGTFLIGISHDFYLMLIFRALTGLSGAMIMPSIFALVGDLFAYERRGRAMGMIMGAMIGSTVIGVPIGAIFTQIGTWQLTFYSIGILALVLTVIMTLKIPGIPPKNQLSGSILKTYLRQFKAAFSTVSVLFALLSTLLWTMGLHGMFSYIGVYYRENFHLVVGEVGIIIFAAGMGSVIGNLIGGKLSDRLGKKFVIIFASILASMGVLSFAVFTNNIIAALISHVFWSFSIGLGQSSLTVLISELNPNVRGTVMSLNSSAMYIGMMTASALSSFLLTFGGFLIIGILCSTSTILVLPIIIFLIKEQVMIKQTKDQTF</sequence>
<dbReference type="PANTHER" id="PTHR43124">
    <property type="entry name" value="PURINE EFFLUX PUMP PBUE"/>
    <property type="match status" value="1"/>
</dbReference>
<dbReference type="EMBL" id="JBHRZT010000072">
    <property type="protein sequence ID" value="MFC3885964.1"/>
    <property type="molecule type" value="Genomic_DNA"/>
</dbReference>
<dbReference type="Pfam" id="PF07690">
    <property type="entry name" value="MFS_1"/>
    <property type="match status" value="1"/>
</dbReference>
<evidence type="ECO:0000256" key="2">
    <source>
        <dbReference type="ARBA" id="ARBA00022448"/>
    </source>
</evidence>
<evidence type="ECO:0000256" key="7">
    <source>
        <dbReference type="SAM" id="Phobius"/>
    </source>
</evidence>
<evidence type="ECO:0000256" key="6">
    <source>
        <dbReference type="ARBA" id="ARBA00023136"/>
    </source>
</evidence>
<feature type="transmembrane region" description="Helical" evidence="7">
    <location>
        <begin position="282"/>
        <end position="301"/>
    </location>
</feature>
<keyword evidence="10" id="KW-1185">Reference proteome</keyword>
<keyword evidence="4 7" id="KW-0812">Transmembrane</keyword>
<feature type="transmembrane region" description="Helical" evidence="7">
    <location>
        <begin position="307"/>
        <end position="330"/>
    </location>
</feature>
<comment type="caution">
    <text evidence="9">The sequence shown here is derived from an EMBL/GenBank/DDBJ whole genome shotgun (WGS) entry which is preliminary data.</text>
</comment>
<name>A0ABV8B9F6_9BACI</name>
<comment type="subcellular location">
    <subcellularLocation>
        <location evidence="1">Cell membrane</location>
        <topology evidence="1">Multi-pass membrane protein</topology>
    </subcellularLocation>
</comment>
<feature type="transmembrane region" description="Helical" evidence="7">
    <location>
        <begin position="168"/>
        <end position="187"/>
    </location>
</feature>
<feature type="transmembrane region" description="Helical" evidence="7">
    <location>
        <begin position="12"/>
        <end position="35"/>
    </location>
</feature>
<proteinExistence type="predicted"/>
<feature type="transmembrane region" description="Helical" evidence="7">
    <location>
        <begin position="248"/>
        <end position="270"/>
    </location>
</feature>
<evidence type="ECO:0000256" key="3">
    <source>
        <dbReference type="ARBA" id="ARBA00022475"/>
    </source>
</evidence>
<evidence type="ECO:0000256" key="5">
    <source>
        <dbReference type="ARBA" id="ARBA00022989"/>
    </source>
</evidence>
<evidence type="ECO:0000313" key="9">
    <source>
        <dbReference type="EMBL" id="MFC3885964.1"/>
    </source>
</evidence>
<evidence type="ECO:0000256" key="4">
    <source>
        <dbReference type="ARBA" id="ARBA00022692"/>
    </source>
</evidence>
<dbReference type="Proteomes" id="UP001595752">
    <property type="component" value="Unassembled WGS sequence"/>
</dbReference>
<dbReference type="SUPFAM" id="SSF103473">
    <property type="entry name" value="MFS general substrate transporter"/>
    <property type="match status" value="1"/>
</dbReference>
<feature type="transmembrane region" description="Helical" evidence="7">
    <location>
        <begin position="342"/>
        <end position="363"/>
    </location>
</feature>
<dbReference type="InterPro" id="IPR011701">
    <property type="entry name" value="MFS"/>
</dbReference>
<dbReference type="PROSITE" id="PS50850">
    <property type="entry name" value="MFS"/>
    <property type="match status" value="1"/>
</dbReference>
<feature type="transmembrane region" description="Helical" evidence="7">
    <location>
        <begin position="369"/>
        <end position="391"/>
    </location>
</feature>
<evidence type="ECO:0000313" key="10">
    <source>
        <dbReference type="Proteomes" id="UP001595752"/>
    </source>
</evidence>
<evidence type="ECO:0000259" key="8">
    <source>
        <dbReference type="PROSITE" id="PS50850"/>
    </source>
</evidence>
<evidence type="ECO:0000256" key="1">
    <source>
        <dbReference type="ARBA" id="ARBA00004651"/>
    </source>
</evidence>
<dbReference type="InterPro" id="IPR050189">
    <property type="entry name" value="MFS_Efflux_Transporters"/>
</dbReference>
<reference evidence="10" key="1">
    <citation type="journal article" date="2019" name="Int. J. Syst. Evol. Microbiol.">
        <title>The Global Catalogue of Microorganisms (GCM) 10K type strain sequencing project: providing services to taxonomists for standard genome sequencing and annotation.</title>
        <authorList>
            <consortium name="The Broad Institute Genomics Platform"/>
            <consortium name="The Broad Institute Genome Sequencing Center for Infectious Disease"/>
            <person name="Wu L."/>
            <person name="Ma J."/>
        </authorList>
    </citation>
    <scope>NUCLEOTIDE SEQUENCE [LARGE SCALE GENOMIC DNA]</scope>
    <source>
        <strain evidence="10">CCUG 61889</strain>
    </source>
</reference>
<protein>
    <submittedName>
        <fullName evidence="9">MFS transporter</fullName>
    </submittedName>
</protein>
<dbReference type="RefSeq" id="WP_377918339.1">
    <property type="nucleotide sequence ID" value="NZ_JBHRZT010000072.1"/>
</dbReference>
<keyword evidence="6 7" id="KW-0472">Membrane</keyword>
<feature type="transmembrane region" description="Helical" evidence="7">
    <location>
        <begin position="79"/>
        <end position="98"/>
    </location>
</feature>
<keyword evidence="5 7" id="KW-1133">Transmembrane helix</keyword>
<feature type="domain" description="Major facilitator superfamily (MFS) profile" evidence="8">
    <location>
        <begin position="13"/>
        <end position="395"/>
    </location>
</feature>
<keyword evidence="3" id="KW-1003">Cell membrane</keyword>
<gene>
    <name evidence="9" type="ORF">ACFOU2_21800</name>
</gene>
<dbReference type="CDD" id="cd17324">
    <property type="entry name" value="MFS_NepI_like"/>
    <property type="match status" value="1"/>
</dbReference>